<name>A0AAN8LIT5_9TELE</name>
<comment type="caution">
    <text evidence="1">The sequence shown here is derived from an EMBL/GenBank/DDBJ whole genome shotgun (WGS) entry which is preliminary data.</text>
</comment>
<protein>
    <submittedName>
        <fullName evidence="1">Uncharacterized protein</fullName>
    </submittedName>
</protein>
<dbReference type="EMBL" id="JAGTTL010000015">
    <property type="protein sequence ID" value="KAK6312285.1"/>
    <property type="molecule type" value="Genomic_DNA"/>
</dbReference>
<proteinExistence type="predicted"/>
<dbReference type="Proteomes" id="UP001356427">
    <property type="component" value="Unassembled WGS sequence"/>
</dbReference>
<evidence type="ECO:0000313" key="1">
    <source>
        <dbReference type="EMBL" id="KAK6312285.1"/>
    </source>
</evidence>
<organism evidence="1 2">
    <name type="scientific">Coregonus suidteri</name>
    <dbReference type="NCBI Taxonomy" id="861788"/>
    <lineage>
        <taxon>Eukaryota</taxon>
        <taxon>Metazoa</taxon>
        <taxon>Chordata</taxon>
        <taxon>Craniata</taxon>
        <taxon>Vertebrata</taxon>
        <taxon>Euteleostomi</taxon>
        <taxon>Actinopterygii</taxon>
        <taxon>Neopterygii</taxon>
        <taxon>Teleostei</taxon>
        <taxon>Protacanthopterygii</taxon>
        <taxon>Salmoniformes</taxon>
        <taxon>Salmonidae</taxon>
        <taxon>Coregoninae</taxon>
        <taxon>Coregonus</taxon>
    </lineage>
</organism>
<evidence type="ECO:0000313" key="2">
    <source>
        <dbReference type="Proteomes" id="UP001356427"/>
    </source>
</evidence>
<sequence length="91" mass="9632">MAFQWLPKDGEKASIAVANAVSAAEAASGRVSESVSVLSSLVSSSTPCRLEVSYSVLSGLIWNVGVWTTVLWGVGETTWMDTPELEYPPLG</sequence>
<gene>
    <name evidence="1" type="ORF">J4Q44_G00179490</name>
</gene>
<accession>A0AAN8LIT5</accession>
<keyword evidence="2" id="KW-1185">Reference proteome</keyword>
<reference evidence="1 2" key="1">
    <citation type="submission" date="2021-04" db="EMBL/GenBank/DDBJ databases">
        <authorList>
            <person name="De Guttry C."/>
            <person name="Zahm M."/>
            <person name="Klopp C."/>
            <person name="Cabau C."/>
            <person name="Louis A."/>
            <person name="Berthelot C."/>
            <person name="Parey E."/>
            <person name="Roest Crollius H."/>
            <person name="Montfort J."/>
            <person name="Robinson-Rechavi M."/>
            <person name="Bucao C."/>
            <person name="Bouchez O."/>
            <person name="Gislard M."/>
            <person name="Lluch J."/>
            <person name="Milhes M."/>
            <person name="Lampietro C."/>
            <person name="Lopez Roques C."/>
            <person name="Donnadieu C."/>
            <person name="Braasch I."/>
            <person name="Desvignes T."/>
            <person name="Postlethwait J."/>
            <person name="Bobe J."/>
            <person name="Wedekind C."/>
            <person name="Guiguen Y."/>
        </authorList>
    </citation>
    <scope>NUCLEOTIDE SEQUENCE [LARGE SCALE GENOMIC DNA]</scope>
    <source>
        <strain evidence="1">Cs_M1</strain>
        <tissue evidence="1">Blood</tissue>
    </source>
</reference>
<dbReference type="AlphaFoldDB" id="A0AAN8LIT5"/>